<dbReference type="Gene3D" id="3.90.1720.10">
    <property type="entry name" value="endopeptidase domain like (from Nostoc punctiforme)"/>
    <property type="match status" value="1"/>
</dbReference>
<keyword evidence="3" id="KW-1185">Reference proteome</keyword>
<organism evidence="2 3">
    <name type="scientific">Bacillus carboniphilus</name>
    <dbReference type="NCBI Taxonomy" id="86663"/>
    <lineage>
        <taxon>Bacteria</taxon>
        <taxon>Bacillati</taxon>
        <taxon>Bacillota</taxon>
        <taxon>Bacilli</taxon>
        <taxon>Bacillales</taxon>
        <taxon>Bacillaceae</taxon>
        <taxon>Bacillus</taxon>
    </lineage>
</organism>
<accession>A0ABN0W1A9</accession>
<feature type="coiled-coil region" evidence="1">
    <location>
        <begin position="80"/>
        <end position="107"/>
    </location>
</feature>
<proteinExistence type="predicted"/>
<dbReference type="InterPro" id="IPR038765">
    <property type="entry name" value="Papain-like_cys_pep_sf"/>
</dbReference>
<evidence type="ECO:0000313" key="2">
    <source>
        <dbReference type="EMBL" id="GAA0322519.1"/>
    </source>
</evidence>
<keyword evidence="1" id="KW-0175">Coiled coil</keyword>
<gene>
    <name evidence="2" type="ORF">GCM10008967_11260</name>
</gene>
<dbReference type="EMBL" id="BAAADJ010000011">
    <property type="protein sequence ID" value="GAA0322519.1"/>
    <property type="molecule type" value="Genomic_DNA"/>
</dbReference>
<protein>
    <submittedName>
        <fullName evidence="2">Uncharacterized protein</fullName>
    </submittedName>
</protein>
<dbReference type="SUPFAM" id="SSF54001">
    <property type="entry name" value="Cysteine proteinases"/>
    <property type="match status" value="1"/>
</dbReference>
<reference evidence="2 3" key="1">
    <citation type="journal article" date="2019" name="Int. J. Syst. Evol. Microbiol.">
        <title>The Global Catalogue of Microorganisms (GCM) 10K type strain sequencing project: providing services to taxonomists for standard genome sequencing and annotation.</title>
        <authorList>
            <consortium name="The Broad Institute Genomics Platform"/>
            <consortium name="The Broad Institute Genome Sequencing Center for Infectious Disease"/>
            <person name="Wu L."/>
            <person name="Ma J."/>
        </authorList>
    </citation>
    <scope>NUCLEOTIDE SEQUENCE [LARGE SCALE GENOMIC DNA]</scope>
    <source>
        <strain evidence="2 3">JCM 9731</strain>
    </source>
</reference>
<comment type="caution">
    <text evidence="2">The sequence shown here is derived from an EMBL/GenBank/DDBJ whole genome shotgun (WGS) entry which is preliminary data.</text>
</comment>
<dbReference type="RefSeq" id="WP_343797121.1">
    <property type="nucleotide sequence ID" value="NZ_BAAADJ010000011.1"/>
</dbReference>
<evidence type="ECO:0000256" key="1">
    <source>
        <dbReference type="SAM" id="Coils"/>
    </source>
</evidence>
<evidence type="ECO:0000313" key="3">
    <source>
        <dbReference type="Proteomes" id="UP001500782"/>
    </source>
</evidence>
<dbReference type="Proteomes" id="UP001500782">
    <property type="component" value="Unassembled WGS sequence"/>
</dbReference>
<name>A0ABN0W1A9_9BACI</name>
<sequence>MMGERRVYLLLTDTGTLLGKLIKSYTGKPFNHVSLSMDEELTEVFSFGRKRPHNPFIGGFVKENLQTRIFKGAKCAIYECSVTEQQYDNIRDIIQEIEKRKHELRYNFLGLFGVMFNRRYDREDAFFCSQFVATVLKQAEVIDLVKPLNLITPHDLQELSQFHLIYQGNLNNYEKIEIKGVIA</sequence>